<name>A0ABU2XGZ2_9ACTN</name>
<gene>
    <name evidence="1" type="ORF">RND15_16855</name>
</gene>
<evidence type="ECO:0000313" key="2">
    <source>
        <dbReference type="Proteomes" id="UP001180754"/>
    </source>
</evidence>
<organism evidence="1 2">
    <name type="scientific">Streptomyces lonegramiae</name>
    <dbReference type="NCBI Taxonomy" id="3075524"/>
    <lineage>
        <taxon>Bacteria</taxon>
        <taxon>Bacillati</taxon>
        <taxon>Actinomycetota</taxon>
        <taxon>Actinomycetes</taxon>
        <taxon>Kitasatosporales</taxon>
        <taxon>Streptomycetaceae</taxon>
        <taxon>Streptomyces</taxon>
    </lineage>
</organism>
<comment type="caution">
    <text evidence="1">The sequence shown here is derived from an EMBL/GenBank/DDBJ whole genome shotgun (WGS) entry which is preliminary data.</text>
</comment>
<keyword evidence="2" id="KW-1185">Reference proteome</keyword>
<accession>A0ABU2XGZ2</accession>
<protein>
    <submittedName>
        <fullName evidence="1">Uncharacterized protein</fullName>
    </submittedName>
</protein>
<reference evidence="1" key="1">
    <citation type="submission" date="2024-05" db="EMBL/GenBank/DDBJ databases">
        <title>30 novel species of actinomycetes from the DSMZ collection.</title>
        <authorList>
            <person name="Nouioui I."/>
        </authorList>
    </citation>
    <scope>NUCLEOTIDE SEQUENCE</scope>
    <source>
        <strain evidence="1">DSM 41529</strain>
    </source>
</reference>
<proteinExistence type="predicted"/>
<sequence>MSFDSEWSQLKADAAGQQSAHTRLNQLAAAGGGEDGGKASDLIVHQDDLGAVGHEAFVLHGELQMCAHISNHLDHSKKSHANDDELIAASLRNRDGSAVSVSEISKMVK</sequence>
<dbReference type="Proteomes" id="UP001180754">
    <property type="component" value="Unassembled WGS sequence"/>
</dbReference>
<dbReference type="RefSeq" id="WP_311724802.1">
    <property type="nucleotide sequence ID" value="NZ_JAVRFD010000007.1"/>
</dbReference>
<dbReference type="EMBL" id="JAVRFD010000007">
    <property type="protein sequence ID" value="MDT0544360.1"/>
    <property type="molecule type" value="Genomic_DNA"/>
</dbReference>
<evidence type="ECO:0000313" key="1">
    <source>
        <dbReference type="EMBL" id="MDT0544360.1"/>
    </source>
</evidence>